<sequence length="104" mass="11245">MRTWSRARQENGQGKNTPRHPQCLNIRRLKRILNPGDLARGTANHHLATATGKVAKSHGSFPESSFADGIAVQELVSRPQVNVGGNSWAVVQDTLEIDDGSSCA</sequence>
<feature type="region of interest" description="Disordered" evidence="1">
    <location>
        <begin position="1"/>
        <end position="21"/>
    </location>
</feature>
<dbReference type="Proteomes" id="UP001221898">
    <property type="component" value="Unassembled WGS sequence"/>
</dbReference>
<gene>
    <name evidence="2" type="ORF">AAFF_G00417580</name>
</gene>
<protein>
    <submittedName>
        <fullName evidence="2">Uncharacterized protein</fullName>
    </submittedName>
</protein>
<organism evidence="2 3">
    <name type="scientific">Aldrovandia affinis</name>
    <dbReference type="NCBI Taxonomy" id="143900"/>
    <lineage>
        <taxon>Eukaryota</taxon>
        <taxon>Metazoa</taxon>
        <taxon>Chordata</taxon>
        <taxon>Craniata</taxon>
        <taxon>Vertebrata</taxon>
        <taxon>Euteleostomi</taxon>
        <taxon>Actinopterygii</taxon>
        <taxon>Neopterygii</taxon>
        <taxon>Teleostei</taxon>
        <taxon>Notacanthiformes</taxon>
        <taxon>Halosauridae</taxon>
        <taxon>Aldrovandia</taxon>
    </lineage>
</organism>
<dbReference type="AlphaFoldDB" id="A0AAD7WJD7"/>
<evidence type="ECO:0000313" key="2">
    <source>
        <dbReference type="EMBL" id="KAJ8398850.1"/>
    </source>
</evidence>
<evidence type="ECO:0000256" key="1">
    <source>
        <dbReference type="SAM" id="MobiDB-lite"/>
    </source>
</evidence>
<accession>A0AAD7WJD7</accession>
<evidence type="ECO:0000313" key="3">
    <source>
        <dbReference type="Proteomes" id="UP001221898"/>
    </source>
</evidence>
<reference evidence="2" key="1">
    <citation type="journal article" date="2023" name="Science">
        <title>Genome structures resolve the early diversification of teleost fishes.</title>
        <authorList>
            <person name="Parey E."/>
            <person name="Louis A."/>
            <person name="Montfort J."/>
            <person name="Bouchez O."/>
            <person name="Roques C."/>
            <person name="Iampietro C."/>
            <person name="Lluch J."/>
            <person name="Castinel A."/>
            <person name="Donnadieu C."/>
            <person name="Desvignes T."/>
            <person name="Floi Bucao C."/>
            <person name="Jouanno E."/>
            <person name="Wen M."/>
            <person name="Mejri S."/>
            <person name="Dirks R."/>
            <person name="Jansen H."/>
            <person name="Henkel C."/>
            <person name="Chen W.J."/>
            <person name="Zahm M."/>
            <person name="Cabau C."/>
            <person name="Klopp C."/>
            <person name="Thompson A.W."/>
            <person name="Robinson-Rechavi M."/>
            <person name="Braasch I."/>
            <person name="Lecointre G."/>
            <person name="Bobe J."/>
            <person name="Postlethwait J.H."/>
            <person name="Berthelot C."/>
            <person name="Roest Crollius H."/>
            <person name="Guiguen Y."/>
        </authorList>
    </citation>
    <scope>NUCLEOTIDE SEQUENCE</scope>
    <source>
        <strain evidence="2">NC1722</strain>
    </source>
</reference>
<dbReference type="EMBL" id="JAINUG010000087">
    <property type="protein sequence ID" value="KAJ8398850.1"/>
    <property type="molecule type" value="Genomic_DNA"/>
</dbReference>
<comment type="caution">
    <text evidence="2">The sequence shown here is derived from an EMBL/GenBank/DDBJ whole genome shotgun (WGS) entry which is preliminary data.</text>
</comment>
<proteinExistence type="predicted"/>
<name>A0AAD7WJD7_9TELE</name>
<keyword evidence="3" id="KW-1185">Reference proteome</keyword>